<dbReference type="Pfam" id="PF00005">
    <property type="entry name" value="ABC_tran"/>
    <property type="match status" value="1"/>
</dbReference>
<dbReference type="GO" id="GO:0098796">
    <property type="term" value="C:membrane protein complex"/>
    <property type="evidence" value="ECO:0007669"/>
    <property type="project" value="UniProtKB-ARBA"/>
</dbReference>
<dbReference type="Gene3D" id="3.40.50.300">
    <property type="entry name" value="P-loop containing nucleotide triphosphate hydrolases"/>
    <property type="match status" value="1"/>
</dbReference>
<dbReference type="GO" id="GO:0022857">
    <property type="term" value="F:transmembrane transporter activity"/>
    <property type="evidence" value="ECO:0007669"/>
    <property type="project" value="UniProtKB-ARBA"/>
</dbReference>
<dbReference type="InterPro" id="IPR003439">
    <property type="entry name" value="ABC_transporter-like_ATP-bd"/>
</dbReference>
<dbReference type="EMBL" id="DSYQ01000007">
    <property type="protein sequence ID" value="HGT70970.1"/>
    <property type="molecule type" value="Genomic_DNA"/>
</dbReference>
<accession>A0A7C4M0J5</accession>
<evidence type="ECO:0000256" key="1">
    <source>
        <dbReference type="ARBA" id="ARBA00005417"/>
    </source>
</evidence>
<dbReference type="SUPFAM" id="SSF52540">
    <property type="entry name" value="P-loop containing nucleoside triphosphate hydrolases"/>
    <property type="match status" value="1"/>
</dbReference>
<protein>
    <submittedName>
        <fullName evidence="6">ABC transporter ATP-binding protein</fullName>
    </submittedName>
</protein>
<reference evidence="6" key="1">
    <citation type="journal article" date="2020" name="mSystems">
        <title>Genome- and Community-Level Interaction Insights into Carbon Utilization and Element Cycling Functions of Hydrothermarchaeota in Hydrothermal Sediment.</title>
        <authorList>
            <person name="Zhou Z."/>
            <person name="Liu Y."/>
            <person name="Xu W."/>
            <person name="Pan J."/>
            <person name="Luo Z.H."/>
            <person name="Li M."/>
        </authorList>
    </citation>
    <scope>NUCLEOTIDE SEQUENCE [LARGE SCALE GENOMIC DNA]</scope>
    <source>
        <strain evidence="6">SpSt-579</strain>
    </source>
</reference>
<evidence type="ECO:0000313" key="6">
    <source>
        <dbReference type="EMBL" id="HGT70970.1"/>
    </source>
</evidence>
<dbReference type="PANTHER" id="PTHR42798:SF6">
    <property type="entry name" value="CELL DIVISION ATP-BINDING PROTEIN FTSE"/>
    <property type="match status" value="1"/>
</dbReference>
<name>A0A7C4M0J5_UNCC3</name>
<dbReference type="InterPro" id="IPR017911">
    <property type="entry name" value="MacB-like_ATP-bd"/>
</dbReference>
<dbReference type="PROSITE" id="PS50893">
    <property type="entry name" value="ABC_TRANSPORTER_2"/>
    <property type="match status" value="1"/>
</dbReference>
<dbReference type="GO" id="GO:0016887">
    <property type="term" value="F:ATP hydrolysis activity"/>
    <property type="evidence" value="ECO:0007669"/>
    <property type="project" value="InterPro"/>
</dbReference>
<evidence type="ECO:0000259" key="5">
    <source>
        <dbReference type="PROSITE" id="PS50893"/>
    </source>
</evidence>
<dbReference type="PROSITE" id="PS00211">
    <property type="entry name" value="ABC_TRANSPORTER_1"/>
    <property type="match status" value="1"/>
</dbReference>
<comment type="caution">
    <text evidence="6">The sequence shown here is derived from an EMBL/GenBank/DDBJ whole genome shotgun (WGS) entry which is preliminary data.</text>
</comment>
<dbReference type="InterPro" id="IPR027417">
    <property type="entry name" value="P-loop_NTPase"/>
</dbReference>
<evidence type="ECO:0000256" key="4">
    <source>
        <dbReference type="ARBA" id="ARBA00022840"/>
    </source>
</evidence>
<evidence type="ECO:0000256" key="2">
    <source>
        <dbReference type="ARBA" id="ARBA00022448"/>
    </source>
</evidence>
<proteinExistence type="inferred from homology"/>
<dbReference type="SMART" id="SM00382">
    <property type="entry name" value="AAA"/>
    <property type="match status" value="1"/>
</dbReference>
<dbReference type="InterPro" id="IPR003593">
    <property type="entry name" value="AAA+_ATPase"/>
</dbReference>
<dbReference type="GO" id="GO:0005524">
    <property type="term" value="F:ATP binding"/>
    <property type="evidence" value="ECO:0007669"/>
    <property type="project" value="UniProtKB-KW"/>
</dbReference>
<sequence length="238" mass="26201">MIQIKNLTKSYLVDGNEIPVLNGVSFDIPAGQFVAIMGPSGSGKSTLLYSLGLLDRPTGGGYVLDGKETSKLTDIELAKIRNEKIGFVFQSFNLLRRTSIYDNVRVPLVYAGIPEDQHRELVKKALASVGLKERFMKKQSSQLSGGEQQRVAIARAVINNPAIILADEPTGNLDSKSGELVMKVLQDLNKAGHTIILVTHETSTSEYAERIIRLRDGVVEKDEKVAGRRFVGKEEYNK</sequence>
<feature type="domain" description="ABC transporter" evidence="5">
    <location>
        <begin position="2"/>
        <end position="238"/>
    </location>
</feature>
<keyword evidence="4 6" id="KW-0067">ATP-binding</keyword>
<dbReference type="InterPro" id="IPR017871">
    <property type="entry name" value="ABC_transporter-like_CS"/>
</dbReference>
<keyword evidence="3" id="KW-0547">Nucleotide-binding</keyword>
<dbReference type="AlphaFoldDB" id="A0A7C4M0J5"/>
<evidence type="ECO:0000256" key="3">
    <source>
        <dbReference type="ARBA" id="ARBA00022741"/>
    </source>
</evidence>
<organism evidence="6">
    <name type="scientific">candidate division CPR3 bacterium</name>
    <dbReference type="NCBI Taxonomy" id="2268181"/>
    <lineage>
        <taxon>Bacteria</taxon>
        <taxon>Bacteria division CPR3</taxon>
    </lineage>
</organism>
<dbReference type="CDD" id="cd03255">
    <property type="entry name" value="ABC_MJ0796_LolCDE_FtsE"/>
    <property type="match status" value="1"/>
</dbReference>
<dbReference type="FunFam" id="3.40.50.300:FF:000032">
    <property type="entry name" value="Export ABC transporter ATP-binding protein"/>
    <property type="match status" value="1"/>
</dbReference>
<keyword evidence="2" id="KW-0813">Transport</keyword>
<gene>
    <name evidence="6" type="ORF">ENT43_01790</name>
</gene>
<comment type="similarity">
    <text evidence="1">Belongs to the ABC transporter superfamily.</text>
</comment>
<dbReference type="PANTHER" id="PTHR42798">
    <property type="entry name" value="LIPOPROTEIN-RELEASING SYSTEM ATP-BINDING PROTEIN LOLD"/>
    <property type="match status" value="1"/>
</dbReference>